<gene>
    <name evidence="3" type="ORF">PACLA_8A015859</name>
</gene>
<evidence type="ECO:0000313" key="3">
    <source>
        <dbReference type="EMBL" id="CAB4003476.1"/>
    </source>
</evidence>
<feature type="compositionally biased region" description="Basic and acidic residues" evidence="2">
    <location>
        <begin position="249"/>
        <end position="275"/>
    </location>
</feature>
<evidence type="ECO:0000256" key="2">
    <source>
        <dbReference type="SAM" id="MobiDB-lite"/>
    </source>
</evidence>
<dbReference type="Proteomes" id="UP001152795">
    <property type="component" value="Unassembled WGS sequence"/>
</dbReference>
<feature type="region of interest" description="Disordered" evidence="2">
    <location>
        <begin position="134"/>
        <end position="169"/>
    </location>
</feature>
<name>A0A6S7HG78_PARCT</name>
<feature type="compositionally biased region" description="Polar residues" evidence="2">
    <location>
        <begin position="137"/>
        <end position="148"/>
    </location>
</feature>
<comment type="caution">
    <text evidence="3">The sequence shown here is derived from an EMBL/GenBank/DDBJ whole genome shotgun (WGS) entry which is preliminary data.</text>
</comment>
<keyword evidence="4" id="KW-1185">Reference proteome</keyword>
<protein>
    <submittedName>
        <fullName evidence="3">Uncharacterized protein</fullName>
    </submittedName>
</protein>
<organism evidence="3 4">
    <name type="scientific">Paramuricea clavata</name>
    <name type="common">Red gorgonian</name>
    <name type="synonym">Violescent sea-whip</name>
    <dbReference type="NCBI Taxonomy" id="317549"/>
    <lineage>
        <taxon>Eukaryota</taxon>
        <taxon>Metazoa</taxon>
        <taxon>Cnidaria</taxon>
        <taxon>Anthozoa</taxon>
        <taxon>Octocorallia</taxon>
        <taxon>Malacalcyonacea</taxon>
        <taxon>Plexauridae</taxon>
        <taxon>Paramuricea</taxon>
    </lineage>
</organism>
<feature type="region of interest" description="Disordered" evidence="2">
    <location>
        <begin position="1"/>
        <end position="30"/>
    </location>
</feature>
<evidence type="ECO:0000313" key="4">
    <source>
        <dbReference type="Proteomes" id="UP001152795"/>
    </source>
</evidence>
<proteinExistence type="predicted"/>
<feature type="compositionally biased region" description="Polar residues" evidence="2">
    <location>
        <begin position="1"/>
        <end position="10"/>
    </location>
</feature>
<feature type="coiled-coil region" evidence="1">
    <location>
        <begin position="46"/>
        <end position="80"/>
    </location>
</feature>
<dbReference type="AlphaFoldDB" id="A0A6S7HG78"/>
<keyword evidence="1" id="KW-0175">Coiled coil</keyword>
<feature type="region of interest" description="Disordered" evidence="2">
    <location>
        <begin position="247"/>
        <end position="275"/>
    </location>
</feature>
<dbReference type="EMBL" id="CACRXK020004639">
    <property type="protein sequence ID" value="CAB4003476.1"/>
    <property type="molecule type" value="Genomic_DNA"/>
</dbReference>
<evidence type="ECO:0000256" key="1">
    <source>
        <dbReference type="SAM" id="Coils"/>
    </source>
</evidence>
<accession>A0A6S7HG78</accession>
<reference evidence="3" key="1">
    <citation type="submission" date="2020-04" db="EMBL/GenBank/DDBJ databases">
        <authorList>
            <person name="Alioto T."/>
            <person name="Alioto T."/>
            <person name="Gomez Garrido J."/>
        </authorList>
    </citation>
    <scope>NUCLEOTIDE SEQUENCE</scope>
    <source>
        <strain evidence="3">A484AB</strain>
    </source>
</reference>
<sequence>MSRMSSNSHSKAVDYDIQTADPDSRDRPRERLQTWRGFKYALDNKVAAFDKETKALLRAVEEAREKVQEENSNVEQAHITLQVTIRGYRSSFQDLETLFTNDRWGECDSIGPKIRDPASNAIKCADNQLAELLPKNPTKTTEPIISTSHDNEPTPSTKTTSKRSSRSSRSSLLAIKLKAMADAAAEKEQAEFDLVIAEKENEIKLHEAAEKQRSLALKAQRDHEMAVLKAQQRAAMATAKISAIEQSLSEEKMSMRDPRGNDGDEERVRQWVKDQ</sequence>